<dbReference type="Pfam" id="PF01753">
    <property type="entry name" value="zf-MYND"/>
    <property type="match status" value="1"/>
</dbReference>
<accession>A0A1Y1ZVD8</accession>
<evidence type="ECO:0000256" key="2">
    <source>
        <dbReference type="ARBA" id="ARBA00022771"/>
    </source>
</evidence>
<dbReference type="InterPro" id="IPR052839">
    <property type="entry name" value="Mito_gene_expr_regulator"/>
</dbReference>
<dbReference type="AlphaFoldDB" id="A0A1Y1ZVD8"/>
<dbReference type="STRING" id="1231657.A0A1Y1ZVD8"/>
<evidence type="ECO:0000259" key="5">
    <source>
        <dbReference type="PROSITE" id="PS50865"/>
    </source>
</evidence>
<sequence>MPEKCKNRERLVAAGSSDIPALPVGAVRGLLCFRCFSPSDKIMKCAGCKRAGYCSKECQKLDWSVVHKKQCKILTGVNKQEEDNYRKARTWNEYSGELQRYVREVKATSTDDNLWFIIQAQPYCAVCRRSAIQLSTRKTLLNRCDECQLIFTCTDCSSKQSHPPSVCSNYQIHSQIEQFRIEFFEDTEKATPVNCTATPRTTYKPLSEATNGWFDYYVDISDKTSIRSAIKPDFSGLTDLVYQLGEKADQEQEERRRMFLLLSTDILTMPLTIISALEDISWITPKPSPSPTRELSIHLIGATGREFHALSTFEEILHLIPDIKTLHITAAGPLSWRGEPDEALQLPYMPPTELACCPACTSSNRKRYIASWRGLYHDFVSTSVYRKPDLLVLFNSGCVDGDDAESSWAPTIRGIVESDVPALFTTYNAEEAEHERYMFGRLDAKFLVEPAVNRWRGLVPVPEFLDEEFGVWRQNYYRYVICGKER</sequence>
<evidence type="ECO:0000256" key="3">
    <source>
        <dbReference type="ARBA" id="ARBA00022833"/>
    </source>
</evidence>
<dbReference type="InterPro" id="IPR002893">
    <property type="entry name" value="Znf_MYND"/>
</dbReference>
<protein>
    <recommendedName>
        <fullName evidence="5">MYND-type domain-containing protein</fullName>
    </recommendedName>
</protein>
<reference evidence="6 7" key="1">
    <citation type="submission" date="2016-07" db="EMBL/GenBank/DDBJ databases">
        <title>Pervasive Adenine N6-methylation of Active Genes in Fungi.</title>
        <authorList>
            <consortium name="DOE Joint Genome Institute"/>
            <person name="Mondo S.J."/>
            <person name="Dannebaum R.O."/>
            <person name="Kuo R.C."/>
            <person name="Labutti K."/>
            <person name="Haridas S."/>
            <person name="Kuo A."/>
            <person name="Salamov A."/>
            <person name="Ahrendt S.R."/>
            <person name="Lipzen A."/>
            <person name="Sullivan W."/>
            <person name="Andreopoulos W.B."/>
            <person name="Clum A."/>
            <person name="Lindquist E."/>
            <person name="Daum C."/>
            <person name="Ramamoorthy G.K."/>
            <person name="Gryganskyi A."/>
            <person name="Culley D."/>
            <person name="Magnuson J.K."/>
            <person name="James T.Y."/>
            <person name="O'Malley M.A."/>
            <person name="Stajich J.E."/>
            <person name="Spatafora J.W."/>
            <person name="Visel A."/>
            <person name="Grigoriev I.V."/>
        </authorList>
    </citation>
    <scope>NUCLEOTIDE SEQUENCE [LARGE SCALE GENOMIC DNA]</scope>
    <source>
        <strain evidence="6 7">CBS 115471</strain>
    </source>
</reference>
<comment type="caution">
    <text evidence="6">The sequence shown here is derived from an EMBL/GenBank/DDBJ whole genome shotgun (WGS) entry which is preliminary data.</text>
</comment>
<dbReference type="Gene3D" id="6.10.140.2220">
    <property type="match status" value="1"/>
</dbReference>
<dbReference type="PANTHER" id="PTHR46920:SF1">
    <property type="entry name" value="PROTEIN MSS51 HOMOLOG, MITOCHONDRIAL-RELATED"/>
    <property type="match status" value="1"/>
</dbReference>
<dbReference type="OrthoDB" id="432970at2759"/>
<keyword evidence="3" id="KW-0862">Zinc</keyword>
<dbReference type="EMBL" id="MCFA01000036">
    <property type="protein sequence ID" value="ORY14027.1"/>
    <property type="molecule type" value="Genomic_DNA"/>
</dbReference>
<evidence type="ECO:0000256" key="4">
    <source>
        <dbReference type="PROSITE-ProRule" id="PRU00134"/>
    </source>
</evidence>
<evidence type="ECO:0000313" key="7">
    <source>
        <dbReference type="Proteomes" id="UP000193144"/>
    </source>
</evidence>
<keyword evidence="7" id="KW-1185">Reference proteome</keyword>
<evidence type="ECO:0000313" key="6">
    <source>
        <dbReference type="EMBL" id="ORY14027.1"/>
    </source>
</evidence>
<dbReference type="PROSITE" id="PS01360">
    <property type="entry name" value="ZF_MYND_1"/>
    <property type="match status" value="1"/>
</dbReference>
<dbReference type="Proteomes" id="UP000193144">
    <property type="component" value="Unassembled WGS sequence"/>
</dbReference>
<evidence type="ECO:0000256" key="1">
    <source>
        <dbReference type="ARBA" id="ARBA00022723"/>
    </source>
</evidence>
<keyword evidence="1" id="KW-0479">Metal-binding</keyword>
<name>A0A1Y1ZVD8_9PLEO</name>
<dbReference type="GO" id="GO:0008270">
    <property type="term" value="F:zinc ion binding"/>
    <property type="evidence" value="ECO:0007669"/>
    <property type="project" value="UniProtKB-KW"/>
</dbReference>
<dbReference type="InterPro" id="IPR046824">
    <property type="entry name" value="Mss51-like_C"/>
</dbReference>
<dbReference type="SUPFAM" id="SSF144232">
    <property type="entry name" value="HIT/MYND zinc finger-like"/>
    <property type="match status" value="1"/>
</dbReference>
<feature type="domain" description="MYND-type" evidence="5">
    <location>
        <begin position="32"/>
        <end position="71"/>
    </location>
</feature>
<proteinExistence type="predicted"/>
<keyword evidence="2 4" id="KW-0863">Zinc-finger</keyword>
<dbReference type="PROSITE" id="PS50865">
    <property type="entry name" value="ZF_MYND_2"/>
    <property type="match status" value="1"/>
</dbReference>
<dbReference type="Pfam" id="PF20179">
    <property type="entry name" value="MSS51_C"/>
    <property type="match status" value="1"/>
</dbReference>
<gene>
    <name evidence="6" type="ORF">BCR34DRAFT_561006</name>
</gene>
<dbReference type="PANTHER" id="PTHR46920">
    <property type="match status" value="1"/>
</dbReference>
<organism evidence="6 7">
    <name type="scientific">Clohesyomyces aquaticus</name>
    <dbReference type="NCBI Taxonomy" id="1231657"/>
    <lineage>
        <taxon>Eukaryota</taxon>
        <taxon>Fungi</taxon>
        <taxon>Dikarya</taxon>
        <taxon>Ascomycota</taxon>
        <taxon>Pezizomycotina</taxon>
        <taxon>Dothideomycetes</taxon>
        <taxon>Pleosporomycetidae</taxon>
        <taxon>Pleosporales</taxon>
        <taxon>Lindgomycetaceae</taxon>
        <taxon>Clohesyomyces</taxon>
    </lineage>
</organism>